<feature type="non-terminal residue" evidence="1">
    <location>
        <position position="101"/>
    </location>
</feature>
<dbReference type="Proteomes" id="UP000287651">
    <property type="component" value="Unassembled WGS sequence"/>
</dbReference>
<proteinExistence type="predicted"/>
<gene>
    <name evidence="1" type="ORF">B296_00023367</name>
</gene>
<reference evidence="1 2" key="1">
    <citation type="journal article" date="2014" name="Agronomy (Basel)">
        <title>A Draft Genome Sequence for Ensete ventricosum, the Drought-Tolerant Tree Against Hunger.</title>
        <authorList>
            <person name="Harrison J."/>
            <person name="Moore K.A."/>
            <person name="Paszkiewicz K."/>
            <person name="Jones T."/>
            <person name="Grant M."/>
            <person name="Ambacheew D."/>
            <person name="Muzemil S."/>
            <person name="Studholme D.J."/>
        </authorList>
    </citation>
    <scope>NUCLEOTIDE SEQUENCE [LARGE SCALE GENOMIC DNA]</scope>
</reference>
<comment type="caution">
    <text evidence="1">The sequence shown here is derived from an EMBL/GenBank/DDBJ whole genome shotgun (WGS) entry which is preliminary data.</text>
</comment>
<name>A0A426Z3G3_ENSVE</name>
<protein>
    <submittedName>
        <fullName evidence="1">Uncharacterized protein</fullName>
    </submittedName>
</protein>
<dbReference type="EMBL" id="AMZH03008641">
    <property type="protein sequence ID" value="RRT58508.1"/>
    <property type="molecule type" value="Genomic_DNA"/>
</dbReference>
<evidence type="ECO:0000313" key="2">
    <source>
        <dbReference type="Proteomes" id="UP000287651"/>
    </source>
</evidence>
<evidence type="ECO:0000313" key="1">
    <source>
        <dbReference type="EMBL" id="RRT58508.1"/>
    </source>
</evidence>
<dbReference type="Gene3D" id="3.40.50.80">
    <property type="entry name" value="Nucleotide-binding domain of ferredoxin-NADP reductase (FNR) module"/>
    <property type="match status" value="1"/>
</dbReference>
<dbReference type="AlphaFoldDB" id="A0A426Z3G3"/>
<sequence length="101" mass="11146">MHNYLTSVYEERDARTTLLTMVQALSHAKHGVDIVSGCSTEIEQASTTILLGFTESTGSRRCILLWDTNSSKRAEETVPGDEPQDFDAIPFPQGVLLINGY</sequence>
<dbReference type="InterPro" id="IPR039261">
    <property type="entry name" value="FNR_nucleotide-bd"/>
</dbReference>
<accession>A0A426Z3G3</accession>
<organism evidence="1 2">
    <name type="scientific">Ensete ventricosum</name>
    <name type="common">Abyssinian banana</name>
    <name type="synonym">Musa ensete</name>
    <dbReference type="NCBI Taxonomy" id="4639"/>
    <lineage>
        <taxon>Eukaryota</taxon>
        <taxon>Viridiplantae</taxon>
        <taxon>Streptophyta</taxon>
        <taxon>Embryophyta</taxon>
        <taxon>Tracheophyta</taxon>
        <taxon>Spermatophyta</taxon>
        <taxon>Magnoliopsida</taxon>
        <taxon>Liliopsida</taxon>
        <taxon>Zingiberales</taxon>
        <taxon>Musaceae</taxon>
        <taxon>Ensete</taxon>
    </lineage>
</organism>